<evidence type="ECO:0000313" key="3">
    <source>
        <dbReference type="Proteomes" id="UP000886469"/>
    </source>
</evidence>
<organism evidence="2 3">
    <name type="scientific">Candidatus Accumulibacter contiguus</name>
    <dbReference type="NCBI Taxonomy" id="2954381"/>
    <lineage>
        <taxon>Bacteria</taxon>
        <taxon>Pseudomonadati</taxon>
        <taxon>Pseudomonadota</taxon>
        <taxon>Betaproteobacteria</taxon>
        <taxon>Candidatus Accumulibacter</taxon>
    </lineage>
</organism>
<keyword evidence="1" id="KW-1133">Transmembrane helix</keyword>
<dbReference type="Proteomes" id="UP000886469">
    <property type="component" value="Unassembled WGS sequence"/>
</dbReference>
<keyword evidence="3" id="KW-1185">Reference proteome</keyword>
<dbReference type="EMBL" id="SPMX01000066">
    <property type="protein sequence ID" value="NMQ07156.1"/>
    <property type="molecule type" value="Genomic_DNA"/>
</dbReference>
<keyword evidence="1" id="KW-0812">Transmembrane</keyword>
<dbReference type="Pfam" id="PF16074">
    <property type="entry name" value="PilW"/>
    <property type="match status" value="1"/>
</dbReference>
<sequence>MGWRACRSIGNQGCCDQSCRGHHRRTRMCRTARRQSAGVLDQRCLAGRKRHGNPNGLGMRCRTVWNRCSPPPGHPHGRHLPIERRRTLGMFLMFKRESIRPAARSLQSGMTLVEIMVAMTIGIILLLALGSLFVNSTRVFKVNDEFSRMQENGAYALNTMGNDLRMAGFYGHIATNDLAIPVAITITNDCGTDWATTFTQSLGTGTLAKMSCIKAGNYLSGSFILVLRGAIGIEVKPADLQNGTLYVQSDPGGGILFQGDQYAGLPASSKRAFLGGAAAPIYPYQARAYYLRPCSRPTGTGGTVCLATDDGSQPIPTLVRQELAGTTMTEVAIAEGIEAVRILYGLGTGGTGAPVTYTETPTAEQFAERVVMARISLLVRSPRPSNDYDDRSRSYDLDGDGTAELNCLEDGLPCNYHRHVFTQSFQVRNIAQRLESSPP</sequence>
<evidence type="ECO:0000256" key="1">
    <source>
        <dbReference type="SAM" id="Phobius"/>
    </source>
</evidence>
<evidence type="ECO:0000313" key="2">
    <source>
        <dbReference type="EMBL" id="NMQ07156.1"/>
    </source>
</evidence>
<dbReference type="InterPro" id="IPR012902">
    <property type="entry name" value="N_methyl_site"/>
</dbReference>
<gene>
    <name evidence="2" type="ORF">E4Q08_18880</name>
</gene>
<proteinExistence type="predicted"/>
<protein>
    <recommendedName>
        <fullName evidence="4">Prepilin-type N-terminal cleavage/methylation domain-containing protein</fullName>
    </recommendedName>
</protein>
<name>A0ABX1TDY0_9PROT</name>
<dbReference type="InterPro" id="IPR032092">
    <property type="entry name" value="PilW"/>
</dbReference>
<reference evidence="2" key="1">
    <citation type="submission" date="2019-03" db="EMBL/GenBank/DDBJ databases">
        <title>Metabolic reconstructions from genomes of highly enriched 'Candidatus Accumulibacter' and 'Candidatus Competibacter' bioreactor populations.</title>
        <authorList>
            <person name="Annavajhala M.K."/>
            <person name="Welles L."/>
            <person name="Abbas B."/>
            <person name="Sorokin D."/>
            <person name="Park H."/>
            <person name="Van Loosdrecht M."/>
            <person name="Chandran K."/>
        </authorList>
    </citation>
    <scope>NUCLEOTIDE SEQUENCE</scope>
    <source>
        <strain evidence="2">SBR_L</strain>
    </source>
</reference>
<feature type="transmembrane region" description="Helical" evidence="1">
    <location>
        <begin position="112"/>
        <end position="134"/>
    </location>
</feature>
<dbReference type="Pfam" id="PF07963">
    <property type="entry name" value="N_methyl"/>
    <property type="match status" value="1"/>
</dbReference>
<keyword evidence="1" id="KW-0472">Membrane</keyword>
<evidence type="ECO:0008006" key="4">
    <source>
        <dbReference type="Google" id="ProtNLM"/>
    </source>
</evidence>
<accession>A0ABX1TDY0</accession>
<comment type="caution">
    <text evidence="2">The sequence shown here is derived from an EMBL/GenBank/DDBJ whole genome shotgun (WGS) entry which is preliminary data.</text>
</comment>